<evidence type="ECO:0000313" key="4">
    <source>
        <dbReference type="Proteomes" id="UP000030700"/>
    </source>
</evidence>
<dbReference type="Proteomes" id="UP000030700">
    <property type="component" value="Unassembled WGS sequence"/>
</dbReference>
<reference evidence="3" key="1">
    <citation type="journal article" date="2015" name="PeerJ">
        <title>First genomic representation of candidate bacterial phylum KSB3 points to enhanced environmental sensing as a trigger of wastewater bulking.</title>
        <authorList>
            <person name="Sekiguchi Y."/>
            <person name="Ohashi A."/>
            <person name="Parks D.H."/>
            <person name="Yamauchi T."/>
            <person name="Tyson G.W."/>
            <person name="Hugenholtz P."/>
        </authorList>
    </citation>
    <scope>NUCLEOTIDE SEQUENCE [LARGE SCALE GENOMIC DNA]</scope>
</reference>
<dbReference type="PANTHER" id="PTHR13696:SF99">
    <property type="entry name" value="COBYRINIC ACID AC-DIAMIDE SYNTHASE"/>
    <property type="match status" value="1"/>
</dbReference>
<dbReference type="PIRSF" id="PIRSF009320">
    <property type="entry name" value="Nuc_binding_HP_1000"/>
    <property type="match status" value="1"/>
</dbReference>
<dbReference type="EMBL" id="DF820455">
    <property type="protein sequence ID" value="GAK49815.1"/>
    <property type="molecule type" value="Genomic_DNA"/>
</dbReference>
<accession>A0A0S6VRJ1</accession>
<proteinExistence type="predicted"/>
<dbReference type="SUPFAM" id="SSF52540">
    <property type="entry name" value="P-loop containing nucleoside triphosphate hydrolases"/>
    <property type="match status" value="1"/>
</dbReference>
<organism evidence="3">
    <name type="scientific">Candidatus Moduliflexus flocculans</name>
    <dbReference type="NCBI Taxonomy" id="1499966"/>
    <lineage>
        <taxon>Bacteria</taxon>
        <taxon>Candidatus Moduliflexota</taxon>
        <taxon>Candidatus Moduliflexia</taxon>
        <taxon>Candidatus Moduliflexales</taxon>
        <taxon>Candidatus Moduliflexaceae</taxon>
    </lineage>
</organism>
<keyword evidence="1" id="KW-0175">Coiled coil</keyword>
<feature type="coiled-coil region" evidence="1">
    <location>
        <begin position="89"/>
        <end position="116"/>
    </location>
</feature>
<gene>
    <name evidence="3" type="ORF">U14_01039</name>
</gene>
<dbReference type="Pfam" id="PF13614">
    <property type="entry name" value="AAA_31"/>
    <property type="match status" value="1"/>
</dbReference>
<keyword evidence="4" id="KW-1185">Reference proteome</keyword>
<dbReference type="PANTHER" id="PTHR13696">
    <property type="entry name" value="P-LOOP CONTAINING NUCLEOSIDE TRIPHOSPHATE HYDROLASE"/>
    <property type="match status" value="1"/>
</dbReference>
<sequence>MKTFGVYNLKGGVGKTTTAVNLAYLAAKEGKRTLLWDLDPQRATTFYLKIMPAAKPSAKALIQDKSMLDRLIKPTEYANLDLFPAHFKIRHLDAALGEMKRRKKQLTRLIDTLAARYDYLFLDCPPTLSFLSENVFQAADYLIIPVIPTTLSLQTFKQVKKYLNKHFSNPAKLIPFFSMVDSRKILHRKTMEALNTTTNFCATTIPSRAVIEQMGTHRAPVPHFSPKSDAAQDYQALWKEVLRRMEQNA</sequence>
<evidence type="ECO:0000259" key="2">
    <source>
        <dbReference type="Pfam" id="PF13614"/>
    </source>
</evidence>
<evidence type="ECO:0000313" key="3">
    <source>
        <dbReference type="EMBL" id="GAK49815.1"/>
    </source>
</evidence>
<dbReference type="AlphaFoldDB" id="A0A0S6VRJ1"/>
<dbReference type="Gene3D" id="3.40.50.300">
    <property type="entry name" value="P-loop containing nucleotide triphosphate hydrolases"/>
    <property type="match status" value="1"/>
</dbReference>
<feature type="domain" description="AAA" evidence="2">
    <location>
        <begin position="1"/>
        <end position="165"/>
    </location>
</feature>
<evidence type="ECO:0000256" key="1">
    <source>
        <dbReference type="SAM" id="Coils"/>
    </source>
</evidence>
<dbReference type="STRING" id="1499966.U14_01039"/>
<name>A0A0S6VRJ1_9BACT</name>
<dbReference type="InterPro" id="IPR027417">
    <property type="entry name" value="P-loop_NTPase"/>
</dbReference>
<dbReference type="HOGENOM" id="CLU_037612_1_4_0"/>
<dbReference type="InterPro" id="IPR025669">
    <property type="entry name" value="AAA_dom"/>
</dbReference>
<protein>
    <submittedName>
        <fullName evidence="3">Cobyrinic acid ac-diamide synthase</fullName>
    </submittedName>
</protein>
<dbReference type="CDD" id="cd02042">
    <property type="entry name" value="ParAB_family"/>
    <property type="match status" value="1"/>
</dbReference>
<dbReference type="InterPro" id="IPR050678">
    <property type="entry name" value="DNA_Partitioning_ATPase"/>
</dbReference>